<organism evidence="2 3">
    <name type="scientific">Penicillium bovifimosum</name>
    <dbReference type="NCBI Taxonomy" id="126998"/>
    <lineage>
        <taxon>Eukaryota</taxon>
        <taxon>Fungi</taxon>
        <taxon>Dikarya</taxon>
        <taxon>Ascomycota</taxon>
        <taxon>Pezizomycotina</taxon>
        <taxon>Eurotiomycetes</taxon>
        <taxon>Eurotiomycetidae</taxon>
        <taxon>Eurotiales</taxon>
        <taxon>Aspergillaceae</taxon>
        <taxon>Penicillium</taxon>
    </lineage>
</organism>
<evidence type="ECO:0000313" key="3">
    <source>
        <dbReference type="Proteomes" id="UP001149079"/>
    </source>
</evidence>
<reference evidence="2" key="1">
    <citation type="submission" date="2022-11" db="EMBL/GenBank/DDBJ databases">
        <authorList>
            <person name="Petersen C."/>
        </authorList>
    </citation>
    <scope>NUCLEOTIDE SEQUENCE</scope>
    <source>
        <strain evidence="2">IBT 22155</strain>
    </source>
</reference>
<keyword evidence="1" id="KW-0175">Coiled coil</keyword>
<dbReference type="Proteomes" id="UP001149079">
    <property type="component" value="Unassembled WGS sequence"/>
</dbReference>
<proteinExistence type="predicted"/>
<accession>A0A9W9HCF3</accession>
<feature type="coiled-coil region" evidence="1">
    <location>
        <begin position="60"/>
        <end position="105"/>
    </location>
</feature>
<evidence type="ECO:0000256" key="1">
    <source>
        <dbReference type="SAM" id="Coils"/>
    </source>
</evidence>
<keyword evidence="3" id="KW-1185">Reference proteome</keyword>
<gene>
    <name evidence="2" type="ORF">N7515_001923</name>
</gene>
<dbReference type="RefSeq" id="XP_056524780.1">
    <property type="nucleotide sequence ID" value="XM_056662667.1"/>
</dbReference>
<sequence length="167" mass="19002">MSSSSITDFINFINEYEIPTHAVVALIIYNNTDFVISRMEEAYGVHRTRRQQTNAENDVASQLKAEIDEQRRRVEAASVHLNSAASAYDEQMRALINKVERLDELDPAFALNVDSVNETIVRDRNTMKDMFWKLAGFAGLKRINRRSHGKDNGEGEGFVMIPNNIPK</sequence>
<dbReference type="GeneID" id="81401837"/>
<name>A0A9W9HCF3_9EURO</name>
<dbReference type="AlphaFoldDB" id="A0A9W9HCF3"/>
<dbReference type="EMBL" id="JAPQKL010000002">
    <property type="protein sequence ID" value="KAJ5143136.1"/>
    <property type="molecule type" value="Genomic_DNA"/>
</dbReference>
<protein>
    <submittedName>
        <fullName evidence="2">Uncharacterized protein</fullName>
    </submittedName>
</protein>
<comment type="caution">
    <text evidence="2">The sequence shown here is derived from an EMBL/GenBank/DDBJ whole genome shotgun (WGS) entry which is preliminary data.</text>
</comment>
<evidence type="ECO:0000313" key="2">
    <source>
        <dbReference type="EMBL" id="KAJ5143136.1"/>
    </source>
</evidence>
<reference evidence="2" key="2">
    <citation type="journal article" date="2023" name="IMA Fungus">
        <title>Comparative genomic study of the Penicillium genus elucidates a diverse pangenome and 15 lateral gene transfer events.</title>
        <authorList>
            <person name="Petersen C."/>
            <person name="Sorensen T."/>
            <person name="Nielsen M.R."/>
            <person name="Sondergaard T.E."/>
            <person name="Sorensen J.L."/>
            <person name="Fitzpatrick D.A."/>
            <person name="Frisvad J.C."/>
            <person name="Nielsen K.L."/>
        </authorList>
    </citation>
    <scope>NUCLEOTIDE SEQUENCE</scope>
    <source>
        <strain evidence="2">IBT 22155</strain>
    </source>
</reference>